<dbReference type="InterPro" id="IPR011010">
    <property type="entry name" value="DNA_brk_join_enz"/>
</dbReference>
<dbReference type="NCBIfam" id="NF040815">
    <property type="entry name" value="recomb_XerA_Arch"/>
    <property type="match status" value="1"/>
</dbReference>
<evidence type="ECO:0000256" key="4">
    <source>
        <dbReference type="ARBA" id="ARBA00022618"/>
    </source>
</evidence>
<dbReference type="GeneID" id="77849886"/>
<dbReference type="Pfam" id="PF02899">
    <property type="entry name" value="Phage_int_SAM_1"/>
    <property type="match status" value="1"/>
</dbReference>
<dbReference type="eggNOG" id="COG4974">
    <property type="taxonomic scope" value="Bacteria"/>
</dbReference>
<gene>
    <name evidence="10" type="primary">xerC</name>
    <name evidence="13" type="ORF">HMPREF9448_02708</name>
</gene>
<accession>K0WRL6</accession>
<dbReference type="InterPro" id="IPR010998">
    <property type="entry name" value="Integrase_recombinase_N"/>
</dbReference>
<evidence type="ECO:0000259" key="11">
    <source>
        <dbReference type="PROSITE" id="PS51898"/>
    </source>
</evidence>
<evidence type="ECO:0000256" key="8">
    <source>
        <dbReference type="ARBA" id="ARBA00023172"/>
    </source>
</evidence>
<evidence type="ECO:0000256" key="5">
    <source>
        <dbReference type="ARBA" id="ARBA00022829"/>
    </source>
</evidence>
<comment type="caution">
    <text evidence="13">The sequence shown here is derived from an EMBL/GenBank/DDBJ whole genome shotgun (WGS) entry which is preliminary data.</text>
</comment>
<comment type="similarity">
    <text evidence="10">Belongs to the 'phage' integrase family. XerC subfamily.</text>
</comment>
<dbReference type="HAMAP" id="MF_01808">
    <property type="entry name" value="Recomb_XerC_XerD"/>
    <property type="match status" value="1"/>
</dbReference>
<evidence type="ECO:0000313" key="14">
    <source>
        <dbReference type="Proteomes" id="UP000006044"/>
    </source>
</evidence>
<feature type="domain" description="Core-binding (CB)" evidence="12">
    <location>
        <begin position="4"/>
        <end position="89"/>
    </location>
</feature>
<dbReference type="InterPro" id="IPR013762">
    <property type="entry name" value="Integrase-like_cat_sf"/>
</dbReference>
<evidence type="ECO:0000256" key="2">
    <source>
        <dbReference type="ARBA" id="ARBA00010450"/>
    </source>
</evidence>
<comment type="subunit">
    <text evidence="10">Forms a cyclic heterotetrameric complex composed of two molecules of XerC and two molecules of XerD.</text>
</comment>
<feature type="active site" evidence="10">
    <location>
        <position position="245"/>
    </location>
</feature>
<keyword evidence="9 10" id="KW-0131">Cell cycle</keyword>
<dbReference type="InterPro" id="IPR050090">
    <property type="entry name" value="Tyrosine_recombinase_XerCD"/>
</dbReference>
<dbReference type="InterPro" id="IPR004107">
    <property type="entry name" value="Integrase_SAM-like_N"/>
</dbReference>
<keyword evidence="14" id="KW-1185">Reference proteome</keyword>
<reference evidence="13 14" key="1">
    <citation type="submission" date="2012-08" db="EMBL/GenBank/DDBJ databases">
        <title>The Genome Sequence of Barnesiella intestinihominis YIT 11860.</title>
        <authorList>
            <consortium name="The Broad Institute Genome Sequencing Platform"/>
            <person name="Earl A."/>
            <person name="Ward D."/>
            <person name="Feldgarden M."/>
            <person name="Gevers D."/>
            <person name="Morotomi M."/>
            <person name="Walker B."/>
            <person name="Young S.K."/>
            <person name="Zeng Q."/>
            <person name="Gargeya S."/>
            <person name="Fitzgerald M."/>
            <person name="Haas B."/>
            <person name="Abouelleil A."/>
            <person name="Alvarado L."/>
            <person name="Arachchi H.M."/>
            <person name="Berlin A.M."/>
            <person name="Chapman S.B."/>
            <person name="Goldberg J."/>
            <person name="Griggs A."/>
            <person name="Gujja S."/>
            <person name="Hansen M."/>
            <person name="Howarth C."/>
            <person name="Imamovic A."/>
            <person name="Larimer J."/>
            <person name="McCowen C."/>
            <person name="Montmayeur A."/>
            <person name="Murphy C."/>
            <person name="Neiman D."/>
            <person name="Pearson M."/>
            <person name="Priest M."/>
            <person name="Roberts A."/>
            <person name="Saif S."/>
            <person name="Shea T."/>
            <person name="Sisk P."/>
            <person name="Sykes S."/>
            <person name="Wortman J."/>
            <person name="Nusbaum C."/>
            <person name="Birren B."/>
        </authorList>
    </citation>
    <scope>NUCLEOTIDE SEQUENCE [LARGE SCALE GENOMIC DNA]</scope>
    <source>
        <strain evidence="13 14">YIT 11860</strain>
    </source>
</reference>
<evidence type="ECO:0000256" key="6">
    <source>
        <dbReference type="ARBA" id="ARBA00022908"/>
    </source>
</evidence>
<dbReference type="Proteomes" id="UP000006044">
    <property type="component" value="Unassembled WGS sequence"/>
</dbReference>
<evidence type="ECO:0000313" key="13">
    <source>
        <dbReference type="EMBL" id="EJZ62028.1"/>
    </source>
</evidence>
<evidence type="ECO:0000256" key="1">
    <source>
        <dbReference type="ARBA" id="ARBA00004496"/>
    </source>
</evidence>
<dbReference type="NCBIfam" id="NF001399">
    <property type="entry name" value="PRK00283.1"/>
    <property type="match status" value="1"/>
</dbReference>
<dbReference type="InterPro" id="IPR002104">
    <property type="entry name" value="Integrase_catalytic"/>
</dbReference>
<dbReference type="SUPFAM" id="SSF56349">
    <property type="entry name" value="DNA breaking-rejoining enzymes"/>
    <property type="match status" value="1"/>
</dbReference>
<dbReference type="InterPro" id="IPR011932">
    <property type="entry name" value="Recomb_XerD"/>
</dbReference>
<dbReference type="STRING" id="742726.HMPREF9448_02708"/>
<dbReference type="PATRIC" id="fig|742726.3.peg.2821"/>
<dbReference type="EMBL" id="ADLE01000018">
    <property type="protein sequence ID" value="EJZ62028.1"/>
    <property type="molecule type" value="Genomic_DNA"/>
</dbReference>
<dbReference type="Gene3D" id="1.10.150.130">
    <property type="match status" value="1"/>
</dbReference>
<feature type="active site" evidence="10">
    <location>
        <position position="271"/>
    </location>
</feature>
<dbReference type="CDD" id="cd00798">
    <property type="entry name" value="INT_XerDC_C"/>
    <property type="match status" value="1"/>
</dbReference>
<comment type="similarity">
    <text evidence="2">Belongs to the 'phage' integrase family. XerD subfamily.</text>
</comment>
<name>K0WRL6_9BACT</name>
<dbReference type="PANTHER" id="PTHR30349">
    <property type="entry name" value="PHAGE INTEGRASE-RELATED"/>
    <property type="match status" value="1"/>
</dbReference>
<evidence type="ECO:0000256" key="9">
    <source>
        <dbReference type="ARBA" id="ARBA00023306"/>
    </source>
</evidence>
<organism evidence="13 14">
    <name type="scientific">Barnesiella intestinihominis YIT 11860</name>
    <dbReference type="NCBI Taxonomy" id="742726"/>
    <lineage>
        <taxon>Bacteria</taxon>
        <taxon>Pseudomonadati</taxon>
        <taxon>Bacteroidota</taxon>
        <taxon>Bacteroidia</taxon>
        <taxon>Bacteroidales</taxon>
        <taxon>Barnesiellaceae</taxon>
        <taxon>Barnesiella</taxon>
    </lineage>
</organism>
<keyword evidence="4 10" id="KW-0132">Cell division</keyword>
<keyword evidence="6 10" id="KW-0229">DNA integration</keyword>
<proteinExistence type="inferred from homology"/>
<dbReference type="NCBIfam" id="TIGR02225">
    <property type="entry name" value="recomb_XerD"/>
    <property type="match status" value="1"/>
</dbReference>
<dbReference type="GO" id="GO:0003677">
    <property type="term" value="F:DNA binding"/>
    <property type="evidence" value="ECO:0007669"/>
    <property type="project" value="UniProtKB-UniRule"/>
</dbReference>
<evidence type="ECO:0000256" key="3">
    <source>
        <dbReference type="ARBA" id="ARBA00022490"/>
    </source>
</evidence>
<feature type="active site" evidence="10">
    <location>
        <position position="150"/>
    </location>
</feature>
<dbReference type="HOGENOM" id="CLU_027562_9_6_10"/>
<evidence type="ECO:0000256" key="7">
    <source>
        <dbReference type="ARBA" id="ARBA00023125"/>
    </source>
</evidence>
<sequence>MALVDTDNLLKRFSRYLRLERGLSENTIAGYMSDVEKLVDFIDSENLDWRTVTGADLHQFVATLQDLGIGARSQARIISGIKSFFNFLRMEKCIDTNPSELIETPKLGMKLPDVLTVEEVDELVNSFDLSKPEERRNRAIVETLYSCGLRVSELVGLRMSNLYFNDGYIIVEGKGKKQRLVPISEKAIKEIRPYIDDRLSLDIKRGNENILFLNRRGTQLTRVMIFYIIKRACERCGIRKKVSPHTLRHTFATHLLEGGANLRAIQQMLGHESITTTEIYTHLDRQFLRQEILQHHPRNKKTL</sequence>
<evidence type="ECO:0000256" key="10">
    <source>
        <dbReference type="HAMAP-Rule" id="MF_01808"/>
    </source>
</evidence>
<feature type="active site" description="O-(3'-phospho-DNA)-tyrosine intermediate" evidence="10">
    <location>
        <position position="280"/>
    </location>
</feature>
<keyword evidence="8 10" id="KW-0233">DNA recombination</keyword>
<dbReference type="GO" id="GO:0009037">
    <property type="term" value="F:tyrosine-based site-specific recombinase activity"/>
    <property type="evidence" value="ECO:0007669"/>
    <property type="project" value="UniProtKB-UniRule"/>
</dbReference>
<dbReference type="InterPro" id="IPR044068">
    <property type="entry name" value="CB"/>
</dbReference>
<dbReference type="PROSITE" id="PS51900">
    <property type="entry name" value="CB"/>
    <property type="match status" value="1"/>
</dbReference>
<dbReference type="PANTHER" id="PTHR30349:SF81">
    <property type="entry name" value="TYROSINE RECOMBINASE XERC"/>
    <property type="match status" value="1"/>
</dbReference>
<dbReference type="GO" id="GO:0051301">
    <property type="term" value="P:cell division"/>
    <property type="evidence" value="ECO:0007669"/>
    <property type="project" value="UniProtKB-KW"/>
</dbReference>
<comment type="subcellular location">
    <subcellularLocation>
        <location evidence="1 10">Cytoplasm</location>
    </subcellularLocation>
</comment>
<feature type="active site" evidence="10">
    <location>
        <position position="174"/>
    </location>
</feature>
<dbReference type="PROSITE" id="PS51898">
    <property type="entry name" value="TYR_RECOMBINASE"/>
    <property type="match status" value="1"/>
</dbReference>
<feature type="active site" evidence="10">
    <location>
        <position position="248"/>
    </location>
</feature>
<dbReference type="InterPro" id="IPR023009">
    <property type="entry name" value="Tyrosine_recombinase_XerC/XerD"/>
</dbReference>
<feature type="domain" description="Tyr recombinase" evidence="11">
    <location>
        <begin position="110"/>
        <end position="293"/>
    </location>
</feature>
<dbReference type="GO" id="GO:0005737">
    <property type="term" value="C:cytoplasm"/>
    <property type="evidence" value="ECO:0007669"/>
    <property type="project" value="UniProtKB-SubCell"/>
</dbReference>
<dbReference type="RefSeq" id="WP_008863082.1">
    <property type="nucleotide sequence ID" value="NZ_CAXSNY010000004.1"/>
</dbReference>
<dbReference type="AlphaFoldDB" id="K0WRL6"/>
<dbReference type="GO" id="GO:0006313">
    <property type="term" value="P:DNA transposition"/>
    <property type="evidence" value="ECO:0007669"/>
    <property type="project" value="UniProtKB-UniRule"/>
</dbReference>
<protein>
    <recommendedName>
        <fullName evidence="10">Tyrosine recombinase XerC</fullName>
    </recommendedName>
</protein>
<keyword evidence="7 10" id="KW-0238">DNA-binding</keyword>
<dbReference type="OrthoDB" id="9801717at2"/>
<dbReference type="GO" id="GO:0007059">
    <property type="term" value="P:chromosome segregation"/>
    <property type="evidence" value="ECO:0007669"/>
    <property type="project" value="UniProtKB-UniRule"/>
</dbReference>
<keyword evidence="5 10" id="KW-0159">Chromosome partition</keyword>
<evidence type="ECO:0000259" key="12">
    <source>
        <dbReference type="PROSITE" id="PS51900"/>
    </source>
</evidence>
<comment type="function">
    <text evidence="10">Site-specific tyrosine recombinase, which acts by catalyzing the cutting and rejoining of the recombining DNA molecules. The XerC-XerD complex is essential to convert dimers of the bacterial chromosome into monomers to permit their segregation at cell division. It also contributes to the segregational stability of plasmids.</text>
</comment>
<keyword evidence="3 10" id="KW-0963">Cytoplasm</keyword>
<dbReference type="Gene3D" id="1.10.443.10">
    <property type="entry name" value="Intergrase catalytic core"/>
    <property type="match status" value="1"/>
</dbReference>
<dbReference type="Pfam" id="PF00589">
    <property type="entry name" value="Phage_integrase"/>
    <property type="match status" value="1"/>
</dbReference>